<comment type="subcellular location">
    <subcellularLocation>
        <location evidence="1">Membrane</location>
        <topology evidence="1">Multi-pass membrane protein</topology>
    </subcellularLocation>
</comment>
<evidence type="ECO:0000256" key="3">
    <source>
        <dbReference type="ARBA" id="ARBA00022989"/>
    </source>
</evidence>
<evidence type="ECO:0000256" key="5">
    <source>
        <dbReference type="SAM" id="MobiDB-lite"/>
    </source>
</evidence>
<evidence type="ECO:0000313" key="8">
    <source>
        <dbReference type="Proteomes" id="UP000311382"/>
    </source>
</evidence>
<keyword evidence="2 6" id="KW-0812">Transmembrane</keyword>
<feature type="compositionally biased region" description="Basic and acidic residues" evidence="5">
    <location>
        <begin position="809"/>
        <end position="824"/>
    </location>
</feature>
<dbReference type="Proteomes" id="UP000311382">
    <property type="component" value="Unassembled WGS sequence"/>
</dbReference>
<proteinExistence type="predicted"/>
<reference evidence="7 8" key="1">
    <citation type="submission" date="2019-03" db="EMBL/GenBank/DDBJ databases">
        <title>Rhodosporidium diobovatum UCD-FST 08-225 genome sequencing, assembly, and annotation.</title>
        <authorList>
            <person name="Fakankun I.U."/>
            <person name="Fristensky B."/>
            <person name="Levin D.B."/>
        </authorList>
    </citation>
    <scope>NUCLEOTIDE SEQUENCE [LARGE SCALE GENOMIC DNA]</scope>
    <source>
        <strain evidence="7 8">UCD-FST 08-225</strain>
    </source>
</reference>
<evidence type="ECO:0000256" key="4">
    <source>
        <dbReference type="ARBA" id="ARBA00023136"/>
    </source>
</evidence>
<feature type="compositionally biased region" description="Basic and acidic residues" evidence="5">
    <location>
        <begin position="674"/>
        <end position="685"/>
    </location>
</feature>
<feature type="compositionally biased region" description="Basic residues" evidence="5">
    <location>
        <begin position="544"/>
        <end position="561"/>
    </location>
</feature>
<evidence type="ECO:0000256" key="6">
    <source>
        <dbReference type="SAM" id="Phobius"/>
    </source>
</evidence>
<evidence type="ECO:0000313" key="7">
    <source>
        <dbReference type="EMBL" id="TNY17638.1"/>
    </source>
</evidence>
<feature type="compositionally biased region" description="Low complexity" evidence="5">
    <location>
        <begin position="748"/>
        <end position="769"/>
    </location>
</feature>
<dbReference type="AlphaFoldDB" id="A0A5C5FLG4"/>
<feature type="compositionally biased region" description="Basic and acidic residues" evidence="5">
    <location>
        <begin position="568"/>
        <end position="578"/>
    </location>
</feature>
<feature type="transmembrane region" description="Helical" evidence="6">
    <location>
        <begin position="278"/>
        <end position="300"/>
    </location>
</feature>
<dbReference type="PANTHER" id="PTHR23423">
    <property type="entry name" value="ORGANIC SOLUTE TRANSPORTER-RELATED"/>
    <property type="match status" value="1"/>
</dbReference>
<organism evidence="7 8">
    <name type="scientific">Rhodotorula diobovata</name>
    <dbReference type="NCBI Taxonomy" id="5288"/>
    <lineage>
        <taxon>Eukaryota</taxon>
        <taxon>Fungi</taxon>
        <taxon>Dikarya</taxon>
        <taxon>Basidiomycota</taxon>
        <taxon>Pucciniomycotina</taxon>
        <taxon>Microbotryomycetes</taxon>
        <taxon>Sporidiobolales</taxon>
        <taxon>Sporidiobolaceae</taxon>
        <taxon>Rhodotorula</taxon>
    </lineage>
</organism>
<evidence type="ECO:0000256" key="2">
    <source>
        <dbReference type="ARBA" id="ARBA00022692"/>
    </source>
</evidence>
<feature type="transmembrane region" description="Helical" evidence="6">
    <location>
        <begin position="37"/>
        <end position="61"/>
    </location>
</feature>
<feature type="compositionally biased region" description="Basic and acidic residues" evidence="5">
    <location>
        <begin position="704"/>
        <end position="736"/>
    </location>
</feature>
<feature type="region of interest" description="Disordered" evidence="5">
    <location>
        <begin position="541"/>
        <end position="824"/>
    </location>
</feature>
<dbReference type="OrthoDB" id="2536667at2759"/>
<gene>
    <name evidence="7" type="ORF">DMC30DRAFT_98419</name>
</gene>
<dbReference type="GO" id="GO:0016020">
    <property type="term" value="C:membrane"/>
    <property type="evidence" value="ECO:0007669"/>
    <property type="project" value="UniProtKB-SubCell"/>
</dbReference>
<feature type="compositionally biased region" description="Basic and acidic residues" evidence="5">
    <location>
        <begin position="637"/>
        <end position="652"/>
    </location>
</feature>
<keyword evidence="8" id="KW-1185">Reference proteome</keyword>
<dbReference type="Pfam" id="PF03619">
    <property type="entry name" value="Solute_trans_a"/>
    <property type="match status" value="1"/>
</dbReference>
<dbReference type="EMBL" id="SOZI01000186">
    <property type="protein sequence ID" value="TNY17638.1"/>
    <property type="molecule type" value="Genomic_DNA"/>
</dbReference>
<feature type="compositionally biased region" description="Polar residues" evidence="5">
    <location>
        <begin position="599"/>
        <end position="611"/>
    </location>
</feature>
<feature type="compositionally biased region" description="Acidic residues" evidence="5">
    <location>
        <begin position="663"/>
        <end position="673"/>
    </location>
</feature>
<evidence type="ECO:0000256" key="1">
    <source>
        <dbReference type="ARBA" id="ARBA00004141"/>
    </source>
</evidence>
<feature type="transmembrane region" description="Helical" evidence="6">
    <location>
        <begin position="73"/>
        <end position="95"/>
    </location>
</feature>
<feature type="transmembrane region" description="Helical" evidence="6">
    <location>
        <begin position="246"/>
        <end position="266"/>
    </location>
</feature>
<keyword evidence="3 6" id="KW-1133">Transmembrane helix</keyword>
<sequence length="824" mass="91169">MLTQAAGRAARGLAVTASMATEAAQDNPIGSGSHLPLPVLVAATISAGLSTILSIATVWLQLKHYHKPRLQRLVVRILVMVPIYSIASLISLYSLELAFFLDAIRDVYEAFVIYCFFSLLVEYLGGERSLIITLHGREPVPHPWPVNLFLHPMDASDPFTFLGLKRGVLQYVQLKPLLALATVVMKATGTYKDGSLAKDSGYTYVSIVYNLSVSLSLYCLAMFWVATSSDLKPYRPMPKFLSVKGIIFFSFWQGFAVSIGVAAGLLRSSRYGTEQLSLAVQDTLVCFEMPLFAFLHLYAFSYTDYVDDNHVYSGRLPVWHAIKDAFGYKDLFLDSIGTLRGSGFSYRTYEPASGALHASGLVRDRRIRAGLRYSTADGGRKYWLNQPGREEDAYGRRGDGVLGGGLSSRPIHEVHRRLEERVETREGYAPGAHSAEEVVHVDPEWAEAERAKRRAMEDSAGPLGLGWWEGGREYDELSDGEVSEPESLEFHPVEDREEKEVERLYRESRELEYGDWKYPVVDASREAARRRVRDEEDAILSGKLRGRPNKAHLRPSARHRPGSYGALAEREPLVRRDSPAIAGELEAAAKKDDKRPRHQASSRADQATSSDHPIPIGTSVVQGASHVLHAALPLGSPDKDTLAGRKREHAEQARLPPDAVDLIVEDVQAEEEEQMRQRRRGEPGGKKTRVYRVAYVPPGDDGDVEARAYLDPDRAEEGQKVKSPLEDERARVMDVVERDEDADGPVPGSRSAADGGDGGSSPTSASSSDDGAKAEVVRIAVQDKETHVKQAGVDEDASSSRRSKSRSPFPRDHPVLTEDDNPWR</sequence>
<feature type="compositionally biased region" description="Basic and acidic residues" evidence="5">
    <location>
        <begin position="770"/>
        <end position="788"/>
    </location>
</feature>
<feature type="transmembrane region" description="Helical" evidence="6">
    <location>
        <begin position="107"/>
        <end position="125"/>
    </location>
</feature>
<name>A0A5C5FLG4_9BASI</name>
<dbReference type="InterPro" id="IPR005178">
    <property type="entry name" value="Ostalpha/TMEM184C"/>
</dbReference>
<protein>
    <submittedName>
        <fullName evidence="7">Organic solute transporter Ostalpha-domain-containing protein</fullName>
    </submittedName>
</protein>
<accession>A0A5C5FLG4</accession>
<feature type="transmembrane region" description="Helical" evidence="6">
    <location>
        <begin position="202"/>
        <end position="226"/>
    </location>
</feature>
<keyword evidence="4 6" id="KW-0472">Membrane</keyword>
<comment type="caution">
    <text evidence="7">The sequence shown here is derived from an EMBL/GenBank/DDBJ whole genome shotgun (WGS) entry which is preliminary data.</text>
</comment>
<dbReference type="SMART" id="SM01417">
    <property type="entry name" value="Solute_trans_a"/>
    <property type="match status" value="1"/>
</dbReference>
<dbReference type="STRING" id="5288.A0A5C5FLG4"/>